<dbReference type="InterPro" id="IPR001765">
    <property type="entry name" value="Carbonic_anhydrase"/>
</dbReference>
<evidence type="ECO:0000256" key="1">
    <source>
        <dbReference type="ARBA" id="ARBA00006217"/>
    </source>
</evidence>
<dbReference type="SMART" id="SM00947">
    <property type="entry name" value="Pro_CA"/>
    <property type="match status" value="1"/>
</dbReference>
<dbReference type="AlphaFoldDB" id="A0A1T4NII0"/>
<keyword evidence="3 7" id="KW-0479">Metal-binding</keyword>
<feature type="binding site" evidence="7">
    <location>
        <position position="39"/>
    </location>
    <ligand>
        <name>Zn(2+)</name>
        <dbReference type="ChEBI" id="CHEBI:29105"/>
    </ligand>
</feature>
<dbReference type="EC" id="4.2.1.1" evidence="2 8"/>
<organism evidence="9 10">
    <name type="scientific">Enhydrobacter aerosaccus</name>
    <dbReference type="NCBI Taxonomy" id="225324"/>
    <lineage>
        <taxon>Bacteria</taxon>
        <taxon>Pseudomonadati</taxon>
        <taxon>Pseudomonadota</taxon>
        <taxon>Alphaproteobacteria</taxon>
        <taxon>Hyphomicrobiales</taxon>
        <taxon>Enhydrobacter</taxon>
    </lineage>
</organism>
<dbReference type="CDD" id="cd00884">
    <property type="entry name" value="beta_CA_cladeB"/>
    <property type="match status" value="1"/>
</dbReference>
<sequence>MKKLILGIVDFRERLLPQYADRFRGLAKVQAPDALFITCADSRVVPNLLVSTDPGELFTMRNVGNLIPPATEEGLSTGDLSEASAIEYAVSVLQVEDIVVCGHSECGAMKAVLAPSHLDDAPNLAKWLHHADGALFRLKQDRPQNGTLKLHDELSRLNVLVQRDHLMTYPAVRSAVEANRLRLSAWWFDIATGDMYAYESERQSYTLIERSVAERLTRDHRSTS</sequence>
<dbReference type="RefSeq" id="WP_085934006.1">
    <property type="nucleotide sequence ID" value="NZ_FUWJ01000002.1"/>
</dbReference>
<feature type="binding site" evidence="7">
    <location>
        <position position="41"/>
    </location>
    <ligand>
        <name>Zn(2+)</name>
        <dbReference type="ChEBI" id="CHEBI:29105"/>
    </ligand>
</feature>
<dbReference type="Proteomes" id="UP000190092">
    <property type="component" value="Unassembled WGS sequence"/>
</dbReference>
<dbReference type="Pfam" id="PF00484">
    <property type="entry name" value="Pro_CA"/>
    <property type="match status" value="1"/>
</dbReference>
<evidence type="ECO:0000256" key="6">
    <source>
        <dbReference type="ARBA" id="ARBA00048348"/>
    </source>
</evidence>
<evidence type="ECO:0000313" key="10">
    <source>
        <dbReference type="Proteomes" id="UP000190092"/>
    </source>
</evidence>
<comment type="function">
    <text evidence="8">Reversible hydration of carbon dioxide.</text>
</comment>
<evidence type="ECO:0000256" key="2">
    <source>
        <dbReference type="ARBA" id="ARBA00012925"/>
    </source>
</evidence>
<evidence type="ECO:0000256" key="8">
    <source>
        <dbReference type="RuleBase" id="RU003956"/>
    </source>
</evidence>
<keyword evidence="10" id="KW-1185">Reference proteome</keyword>
<dbReference type="PANTHER" id="PTHR11002">
    <property type="entry name" value="CARBONIC ANHYDRASE"/>
    <property type="match status" value="1"/>
</dbReference>
<dbReference type="OrthoDB" id="9797527at2"/>
<dbReference type="PANTHER" id="PTHR11002:SF76">
    <property type="entry name" value="CARBONIC ANHYDRASE"/>
    <property type="match status" value="1"/>
</dbReference>
<dbReference type="Gene3D" id="3.40.1050.10">
    <property type="entry name" value="Carbonic anhydrase"/>
    <property type="match status" value="1"/>
</dbReference>
<gene>
    <name evidence="9" type="ORF">SAMN02745126_02302</name>
</gene>
<accession>A0A1T4NII0</accession>
<dbReference type="PROSITE" id="PS00704">
    <property type="entry name" value="PROK_CO2_ANHYDRASE_1"/>
    <property type="match status" value="1"/>
</dbReference>
<evidence type="ECO:0000256" key="7">
    <source>
        <dbReference type="PIRSR" id="PIRSR601765-1"/>
    </source>
</evidence>
<feature type="binding site" evidence="7">
    <location>
        <position position="106"/>
    </location>
    <ligand>
        <name>Zn(2+)</name>
        <dbReference type="ChEBI" id="CHEBI:29105"/>
    </ligand>
</feature>
<comment type="cofactor">
    <cofactor evidence="7">
        <name>Zn(2+)</name>
        <dbReference type="ChEBI" id="CHEBI:29105"/>
    </cofactor>
    <text evidence="7">Binds 1 zinc ion per subunit.</text>
</comment>
<evidence type="ECO:0000256" key="4">
    <source>
        <dbReference type="ARBA" id="ARBA00022833"/>
    </source>
</evidence>
<comment type="similarity">
    <text evidence="1 8">Belongs to the beta-class carbonic anhydrase family.</text>
</comment>
<evidence type="ECO:0000256" key="3">
    <source>
        <dbReference type="ARBA" id="ARBA00022723"/>
    </source>
</evidence>
<evidence type="ECO:0000313" key="9">
    <source>
        <dbReference type="EMBL" id="SJZ79052.1"/>
    </source>
</evidence>
<evidence type="ECO:0000256" key="5">
    <source>
        <dbReference type="ARBA" id="ARBA00023239"/>
    </source>
</evidence>
<name>A0A1T4NII0_9HYPH</name>
<dbReference type="PROSITE" id="PS00705">
    <property type="entry name" value="PROK_CO2_ANHYDRASE_2"/>
    <property type="match status" value="1"/>
</dbReference>
<dbReference type="InterPro" id="IPR036874">
    <property type="entry name" value="Carbonic_anhydrase_sf"/>
</dbReference>
<protein>
    <recommendedName>
        <fullName evidence="2 8">Carbonic anhydrase</fullName>
        <ecNumber evidence="2 8">4.2.1.1</ecNumber>
    </recommendedName>
    <alternativeName>
        <fullName evidence="8">Carbonate dehydratase</fullName>
    </alternativeName>
</protein>
<dbReference type="STRING" id="225324.SAMN02745126_02302"/>
<dbReference type="GO" id="GO:0004089">
    <property type="term" value="F:carbonate dehydratase activity"/>
    <property type="evidence" value="ECO:0007669"/>
    <property type="project" value="UniProtKB-UniRule"/>
</dbReference>
<dbReference type="GO" id="GO:0008270">
    <property type="term" value="F:zinc ion binding"/>
    <property type="evidence" value="ECO:0007669"/>
    <property type="project" value="UniProtKB-UniRule"/>
</dbReference>
<keyword evidence="5 8" id="KW-0456">Lyase</keyword>
<proteinExistence type="inferred from homology"/>
<keyword evidence="4 7" id="KW-0862">Zinc</keyword>
<dbReference type="SUPFAM" id="SSF53056">
    <property type="entry name" value="beta-carbonic anhydrase, cab"/>
    <property type="match status" value="1"/>
</dbReference>
<feature type="binding site" evidence="7">
    <location>
        <position position="103"/>
    </location>
    <ligand>
        <name>Zn(2+)</name>
        <dbReference type="ChEBI" id="CHEBI:29105"/>
    </ligand>
</feature>
<reference evidence="10" key="1">
    <citation type="submission" date="2017-02" db="EMBL/GenBank/DDBJ databases">
        <authorList>
            <person name="Varghese N."/>
            <person name="Submissions S."/>
        </authorList>
    </citation>
    <scope>NUCLEOTIDE SEQUENCE [LARGE SCALE GENOMIC DNA]</scope>
    <source>
        <strain evidence="10">ATCC 27094</strain>
    </source>
</reference>
<dbReference type="EMBL" id="FUWJ01000002">
    <property type="protein sequence ID" value="SJZ79052.1"/>
    <property type="molecule type" value="Genomic_DNA"/>
</dbReference>
<comment type="catalytic activity">
    <reaction evidence="6 8">
        <text>hydrogencarbonate + H(+) = CO2 + H2O</text>
        <dbReference type="Rhea" id="RHEA:10748"/>
        <dbReference type="ChEBI" id="CHEBI:15377"/>
        <dbReference type="ChEBI" id="CHEBI:15378"/>
        <dbReference type="ChEBI" id="CHEBI:16526"/>
        <dbReference type="ChEBI" id="CHEBI:17544"/>
        <dbReference type="EC" id="4.2.1.1"/>
    </reaction>
</comment>
<dbReference type="GO" id="GO:0015976">
    <property type="term" value="P:carbon utilization"/>
    <property type="evidence" value="ECO:0007669"/>
    <property type="project" value="InterPro"/>
</dbReference>
<dbReference type="InterPro" id="IPR015892">
    <property type="entry name" value="Carbonic_anhydrase_CS"/>
</dbReference>
<dbReference type="InterPro" id="IPR045066">
    <property type="entry name" value="Beta_CA_cladeB"/>
</dbReference>